<gene>
    <name evidence="14" type="ORF">E4U09_002505</name>
</gene>
<dbReference type="CDD" id="cd03469">
    <property type="entry name" value="Rieske_RO_Alpha_N"/>
    <property type="match status" value="1"/>
</dbReference>
<comment type="cofactor">
    <cofactor evidence="1">
        <name>Fe cation</name>
        <dbReference type="ChEBI" id="CHEBI:24875"/>
    </cofactor>
</comment>
<comment type="similarity">
    <text evidence="4">Belongs to the choline monooxygenase family.</text>
</comment>
<evidence type="ECO:0000256" key="2">
    <source>
        <dbReference type="ARBA" id="ARBA00002149"/>
    </source>
</evidence>
<keyword evidence="7" id="KW-0001">2Fe-2S</keyword>
<evidence type="ECO:0000256" key="6">
    <source>
        <dbReference type="ARBA" id="ARBA00014931"/>
    </source>
</evidence>
<keyword evidence="15" id="KW-1185">Reference proteome</keyword>
<dbReference type="Proteomes" id="UP000707071">
    <property type="component" value="Unassembled WGS sequence"/>
</dbReference>
<dbReference type="Gene3D" id="3.90.380.10">
    <property type="entry name" value="Naphthalene 1,2-dioxygenase Alpha Subunit, Chain A, domain 1"/>
    <property type="match status" value="2"/>
</dbReference>
<dbReference type="GO" id="GO:0005506">
    <property type="term" value="F:iron ion binding"/>
    <property type="evidence" value="ECO:0007669"/>
    <property type="project" value="InterPro"/>
</dbReference>
<dbReference type="SUPFAM" id="SSF50022">
    <property type="entry name" value="ISP domain"/>
    <property type="match status" value="1"/>
</dbReference>
<dbReference type="EC" id="1.14.15.7" evidence="5"/>
<dbReference type="SUPFAM" id="SSF55961">
    <property type="entry name" value="Bet v1-like"/>
    <property type="match status" value="1"/>
</dbReference>
<dbReference type="InterPro" id="IPR017941">
    <property type="entry name" value="Rieske_2Fe-2S"/>
</dbReference>
<protein>
    <recommendedName>
        <fullName evidence="6">Choline monooxygenase, chloroplastic</fullName>
        <ecNumber evidence="5">1.14.15.7</ecNumber>
    </recommendedName>
</protein>
<feature type="domain" description="Rieske" evidence="13">
    <location>
        <begin position="52"/>
        <end position="150"/>
    </location>
</feature>
<proteinExistence type="inferred from homology"/>
<evidence type="ECO:0000313" key="15">
    <source>
        <dbReference type="Proteomes" id="UP000707071"/>
    </source>
</evidence>
<dbReference type="AlphaFoldDB" id="A0A9P7QHT0"/>
<comment type="catalytic activity">
    <reaction evidence="12">
        <text>choline + 2 reduced [2Fe-2S]-[ferredoxin] + O2 + 2 H(+) = betaine aldehyde hydrate + 2 oxidized [2Fe-2S]-[ferredoxin] + H2O</text>
        <dbReference type="Rhea" id="RHEA:17769"/>
        <dbReference type="Rhea" id="RHEA-COMP:10000"/>
        <dbReference type="Rhea" id="RHEA-COMP:10001"/>
        <dbReference type="ChEBI" id="CHEBI:15354"/>
        <dbReference type="ChEBI" id="CHEBI:15377"/>
        <dbReference type="ChEBI" id="CHEBI:15378"/>
        <dbReference type="ChEBI" id="CHEBI:15379"/>
        <dbReference type="ChEBI" id="CHEBI:15870"/>
        <dbReference type="ChEBI" id="CHEBI:33737"/>
        <dbReference type="ChEBI" id="CHEBI:33738"/>
        <dbReference type="EC" id="1.14.15.7"/>
    </reaction>
</comment>
<evidence type="ECO:0000256" key="8">
    <source>
        <dbReference type="ARBA" id="ARBA00022723"/>
    </source>
</evidence>
<organism evidence="14 15">
    <name type="scientific">Claviceps aff. purpurea</name>
    <dbReference type="NCBI Taxonomy" id="1967640"/>
    <lineage>
        <taxon>Eukaryota</taxon>
        <taxon>Fungi</taxon>
        <taxon>Dikarya</taxon>
        <taxon>Ascomycota</taxon>
        <taxon>Pezizomycotina</taxon>
        <taxon>Sordariomycetes</taxon>
        <taxon>Hypocreomycetidae</taxon>
        <taxon>Hypocreales</taxon>
        <taxon>Clavicipitaceae</taxon>
        <taxon>Claviceps</taxon>
    </lineage>
</organism>
<dbReference type="PANTHER" id="PTHR43756">
    <property type="entry name" value="CHOLINE MONOOXYGENASE, CHLOROPLASTIC"/>
    <property type="match status" value="1"/>
</dbReference>
<evidence type="ECO:0000256" key="12">
    <source>
        <dbReference type="ARBA" id="ARBA00049097"/>
    </source>
</evidence>
<dbReference type="GO" id="GO:0051537">
    <property type="term" value="F:2 iron, 2 sulfur cluster binding"/>
    <property type="evidence" value="ECO:0007669"/>
    <property type="project" value="UniProtKB-KW"/>
</dbReference>
<evidence type="ECO:0000256" key="7">
    <source>
        <dbReference type="ARBA" id="ARBA00022714"/>
    </source>
</evidence>
<keyword evidence="11" id="KW-0411">Iron-sulfur</keyword>
<dbReference type="InterPro" id="IPR001663">
    <property type="entry name" value="Rng_hydr_dOase-A"/>
</dbReference>
<dbReference type="Pfam" id="PF00355">
    <property type="entry name" value="Rieske"/>
    <property type="match status" value="1"/>
</dbReference>
<sequence length="417" mass="48260">MAPSFMTGYFGFGSPSVEMEEEKSTIRALPASWYTSQEIYDLERRAIFSKKWLLTTHKIRLPSRGDWLRYDVAGYQFIITKDRQDNINAFHNICRHRAFPVVTKTSGHNSVLACKYHGWSYSLNGKLTKAPGYQDMEDFDTSHNGLFPLHVHVDKNGFIWVNMDTNGQPQIGWEDDFEGVDEQPRFQNYNFDDYQFDHTWEMEGDYNWKILADNYNECYHCKTTHPDIHSIADLKTYFVKTKAGHIQHFGNPKPEQIERGLNVSSTYFFPNASMNISPHFFFMQRFVPLGPGKATMMYEVYRNKNSTDEDFKLIDDIYKRIMSEDKVLCAYAQKNINTGVFLNGELHPKMERGPLYFQKLVRDALTEHHELEKRVGEEIWPARQSLPECAVAAAKDMGLCAAVGCAMNNRVAAQVEL</sequence>
<evidence type="ECO:0000256" key="1">
    <source>
        <dbReference type="ARBA" id="ARBA00001962"/>
    </source>
</evidence>
<dbReference type="InterPro" id="IPR015879">
    <property type="entry name" value="Ring_hydroxy_dOase_asu_C_dom"/>
</dbReference>
<name>A0A9P7QHT0_9HYPO</name>
<dbReference type="PROSITE" id="PS51296">
    <property type="entry name" value="RIESKE"/>
    <property type="match status" value="1"/>
</dbReference>
<accession>A0A9P7QHT0</accession>
<evidence type="ECO:0000256" key="11">
    <source>
        <dbReference type="ARBA" id="ARBA00023014"/>
    </source>
</evidence>
<dbReference type="PRINTS" id="PR00090">
    <property type="entry name" value="RNGDIOXGNASE"/>
</dbReference>
<dbReference type="InterPro" id="IPR036922">
    <property type="entry name" value="Rieske_2Fe-2S_sf"/>
</dbReference>
<dbReference type="EMBL" id="SRRH01000210">
    <property type="protein sequence ID" value="KAG6294779.1"/>
    <property type="molecule type" value="Genomic_DNA"/>
</dbReference>
<evidence type="ECO:0000313" key="14">
    <source>
        <dbReference type="EMBL" id="KAG6294779.1"/>
    </source>
</evidence>
<evidence type="ECO:0000256" key="4">
    <source>
        <dbReference type="ARBA" id="ARBA00010848"/>
    </source>
</evidence>
<dbReference type="CDD" id="cd00680">
    <property type="entry name" value="RHO_alpha_C"/>
    <property type="match status" value="1"/>
</dbReference>
<dbReference type="Pfam" id="PF00848">
    <property type="entry name" value="Ring_hydroxyl_A"/>
    <property type="match status" value="1"/>
</dbReference>
<comment type="caution">
    <text evidence="14">The sequence shown here is derived from an EMBL/GenBank/DDBJ whole genome shotgun (WGS) entry which is preliminary data.</text>
</comment>
<evidence type="ECO:0000256" key="5">
    <source>
        <dbReference type="ARBA" id="ARBA00012763"/>
    </source>
</evidence>
<keyword evidence="8" id="KW-0479">Metal-binding</keyword>
<keyword evidence="9" id="KW-0560">Oxidoreductase</keyword>
<evidence type="ECO:0000256" key="10">
    <source>
        <dbReference type="ARBA" id="ARBA00023004"/>
    </source>
</evidence>
<dbReference type="GO" id="GO:0019133">
    <property type="term" value="F:choline monooxygenase activity"/>
    <property type="evidence" value="ECO:0007669"/>
    <property type="project" value="UniProtKB-EC"/>
</dbReference>
<dbReference type="PANTHER" id="PTHR43756:SF5">
    <property type="entry name" value="CHOLINE MONOOXYGENASE, CHLOROPLASTIC"/>
    <property type="match status" value="1"/>
</dbReference>
<evidence type="ECO:0000256" key="9">
    <source>
        <dbReference type="ARBA" id="ARBA00023002"/>
    </source>
</evidence>
<reference evidence="14 15" key="1">
    <citation type="journal article" date="2020" name="bioRxiv">
        <title>Whole genome comparisons of ergot fungi reveals the divergence and evolution of species within the genus Claviceps are the result of varying mechanisms driving genome evolution and host range expansion.</title>
        <authorList>
            <person name="Wyka S.A."/>
            <person name="Mondo S.J."/>
            <person name="Liu M."/>
            <person name="Dettman J."/>
            <person name="Nalam V."/>
            <person name="Broders K.D."/>
        </authorList>
    </citation>
    <scope>NUCLEOTIDE SEQUENCE [LARGE SCALE GENOMIC DNA]</scope>
    <source>
        <strain evidence="14 15">Clav52</strain>
    </source>
</reference>
<evidence type="ECO:0000259" key="13">
    <source>
        <dbReference type="PROSITE" id="PS51296"/>
    </source>
</evidence>
<comment type="function">
    <text evidence="2">Catalyzes the first step of the osmoprotectant glycine betaine synthesis.</text>
</comment>
<keyword evidence="10" id="KW-0408">Iron</keyword>
<comment type="pathway">
    <text evidence="3">Amine and polyamine biosynthesis; betaine biosynthesis via choline pathway; betaine aldehyde from choline (monooxygenase route): step 1/1.</text>
</comment>
<evidence type="ECO:0000256" key="3">
    <source>
        <dbReference type="ARBA" id="ARBA00004866"/>
    </source>
</evidence>
<dbReference type="Gene3D" id="2.102.10.10">
    <property type="entry name" value="Rieske [2Fe-2S] iron-sulphur domain"/>
    <property type="match status" value="1"/>
</dbReference>